<evidence type="ECO:0000256" key="4">
    <source>
        <dbReference type="ARBA" id="ARBA00023306"/>
    </source>
</evidence>
<dbReference type="Gene3D" id="2.60.440.10">
    <property type="entry name" value="YacF-like domains"/>
    <property type="match status" value="1"/>
</dbReference>
<comment type="subunit">
    <text evidence="5">Interacts with FtsZ.</text>
</comment>
<evidence type="ECO:0000256" key="5">
    <source>
        <dbReference type="HAMAP-Rule" id="MF_01092"/>
    </source>
</evidence>
<organism evidence="6 7">
    <name type="scientific">Methylomarinovum caldicuralii</name>
    <dbReference type="NCBI Taxonomy" id="438856"/>
    <lineage>
        <taxon>Bacteria</taxon>
        <taxon>Pseudomonadati</taxon>
        <taxon>Pseudomonadota</taxon>
        <taxon>Gammaproteobacteria</taxon>
        <taxon>Methylococcales</taxon>
        <taxon>Methylothermaceae</taxon>
        <taxon>Methylomarinovum</taxon>
    </lineage>
</organism>
<evidence type="ECO:0000313" key="6">
    <source>
        <dbReference type="EMBL" id="BCX81062.1"/>
    </source>
</evidence>
<gene>
    <name evidence="5" type="primary">zapD</name>
    <name evidence="6" type="ORF">MIT9_P0640</name>
</gene>
<dbReference type="NCBIfam" id="NF003656">
    <property type="entry name" value="PRK05287.1-4"/>
    <property type="match status" value="1"/>
</dbReference>
<dbReference type="InterPro" id="IPR009777">
    <property type="entry name" value="ZapD"/>
</dbReference>
<dbReference type="InterPro" id="IPR036268">
    <property type="entry name" value="ZapD_sf"/>
</dbReference>
<proteinExistence type="inferred from homology"/>
<evidence type="ECO:0000256" key="2">
    <source>
        <dbReference type="ARBA" id="ARBA00022618"/>
    </source>
</evidence>
<sequence length="255" mass="29171">MNGHITYEFPLNERMRTFIRLEQLFRHLHHFARGGSEYDSRAAVDGLLDILAIFSRNDIRSELLKELERHYKVLARIARSQGIDRDKLQAVVAQIDTLSERLRSINGKLSAQLNSNGLFKSIAQRSAIPGGTCNFDIPGYHYWLQQPAGQRQADLGAWIAPFSPIQDALGFVLDTIRHSALPTTELAQAGFFQQNLDRSLPYQMLRVTLDEELPVFAEISGGKHRFTIRFMEPAFEERPRQTEADIPFQLTRCLF</sequence>
<comment type="similarity">
    <text evidence="5">Belongs to the ZapD family.</text>
</comment>
<keyword evidence="3 5" id="KW-0717">Septation</keyword>
<dbReference type="InterPro" id="IPR027462">
    <property type="entry name" value="ZapD_C"/>
</dbReference>
<dbReference type="Gene3D" id="1.10.3900.10">
    <property type="entry name" value="YacF-like"/>
    <property type="match status" value="1"/>
</dbReference>
<name>A0AAU9BYC1_9GAMM</name>
<dbReference type="HAMAP" id="MF_01092">
    <property type="entry name" value="ZapD"/>
    <property type="match status" value="1"/>
</dbReference>
<reference evidence="7" key="1">
    <citation type="journal article" date="2024" name="Int. J. Syst. Evol. Microbiol.">
        <title>Methylomarinovum tepidoasis sp. nov., a moderately thermophilic methanotroph of the family Methylothermaceae isolated from a deep-sea hydrothermal field.</title>
        <authorList>
            <person name="Hirayama H."/>
            <person name="Takaki Y."/>
            <person name="Abe M."/>
            <person name="Miyazaki M."/>
            <person name="Uematsu K."/>
            <person name="Matsui Y."/>
            <person name="Takai K."/>
        </authorList>
    </citation>
    <scope>NUCLEOTIDE SEQUENCE [LARGE SCALE GENOMIC DNA]</scope>
    <source>
        <strain evidence="7">IT-9</strain>
    </source>
</reference>
<dbReference type="SUPFAM" id="SSF160950">
    <property type="entry name" value="YacF-like"/>
    <property type="match status" value="1"/>
</dbReference>
<keyword evidence="2 5" id="KW-0132">Cell division</keyword>
<dbReference type="GO" id="GO:0005737">
    <property type="term" value="C:cytoplasm"/>
    <property type="evidence" value="ECO:0007669"/>
    <property type="project" value="UniProtKB-SubCell"/>
</dbReference>
<comment type="subcellular location">
    <subcellularLocation>
        <location evidence="5">Cytoplasm</location>
    </subcellularLocation>
    <text evidence="5">Localizes to mid-cell in an FtsZ-dependent manner.</text>
</comment>
<evidence type="ECO:0000256" key="1">
    <source>
        <dbReference type="ARBA" id="ARBA00022490"/>
    </source>
</evidence>
<dbReference type="GO" id="GO:0043093">
    <property type="term" value="P:FtsZ-dependent cytokinesis"/>
    <property type="evidence" value="ECO:0007669"/>
    <property type="project" value="UniProtKB-UniRule"/>
</dbReference>
<protein>
    <recommendedName>
        <fullName evidence="5">Cell division protein ZapD</fullName>
    </recommendedName>
    <alternativeName>
        <fullName evidence="5">Z ring-associated protein D</fullName>
    </alternativeName>
</protein>
<dbReference type="RefSeq" id="WP_317706001.1">
    <property type="nucleotide sequence ID" value="NZ_AP024714.1"/>
</dbReference>
<dbReference type="GO" id="GO:0000917">
    <property type="term" value="P:division septum assembly"/>
    <property type="evidence" value="ECO:0007669"/>
    <property type="project" value="UniProtKB-KW"/>
</dbReference>
<accession>A0AAU9BYC1</accession>
<dbReference type="AlphaFoldDB" id="A0AAU9BYC1"/>
<dbReference type="Pfam" id="PF07072">
    <property type="entry name" value="ZapD"/>
    <property type="match status" value="1"/>
</dbReference>
<dbReference type="Proteomes" id="UP001321825">
    <property type="component" value="Chromosome"/>
</dbReference>
<keyword evidence="4 5" id="KW-0131">Cell cycle</keyword>
<evidence type="ECO:0000313" key="7">
    <source>
        <dbReference type="Proteomes" id="UP001321825"/>
    </source>
</evidence>
<evidence type="ECO:0000256" key="3">
    <source>
        <dbReference type="ARBA" id="ARBA00023210"/>
    </source>
</evidence>
<dbReference type="EMBL" id="AP024714">
    <property type="protein sequence ID" value="BCX81062.1"/>
    <property type="molecule type" value="Genomic_DNA"/>
</dbReference>
<dbReference type="KEGG" id="mcau:MIT9_P0640"/>
<comment type="function">
    <text evidence="5">Cell division factor that enhances FtsZ-ring assembly. Directly interacts with FtsZ and promotes bundling of FtsZ protofilaments, with a reduction in FtsZ GTPase activity.</text>
</comment>
<dbReference type="GO" id="GO:0032153">
    <property type="term" value="C:cell division site"/>
    <property type="evidence" value="ECO:0007669"/>
    <property type="project" value="TreeGrafter"/>
</dbReference>
<keyword evidence="1 5" id="KW-0963">Cytoplasm</keyword>
<dbReference type="PANTHER" id="PTHR39455">
    <property type="entry name" value="CELL DIVISION PROTEIN ZAPD"/>
    <property type="match status" value="1"/>
</dbReference>
<keyword evidence="7" id="KW-1185">Reference proteome</keyword>
<dbReference type="PANTHER" id="PTHR39455:SF1">
    <property type="entry name" value="CELL DIVISION PROTEIN ZAPD"/>
    <property type="match status" value="1"/>
</dbReference>